<sequence length="118" mass="13019">MRVTDPKRTGGKPATINDIARLAEVSKKTVSRVINNSPFVKEETRKRVEAVIAEHGFTPDPQARGLAFRRSFLVGMIYDNPSPNYVVNMQQGVLDAVRGSGLELVVHPCNRASPTFLN</sequence>
<evidence type="ECO:0000313" key="5">
    <source>
        <dbReference type="EMBL" id="PPJ68897.1"/>
    </source>
</evidence>
<evidence type="ECO:0000256" key="1">
    <source>
        <dbReference type="ARBA" id="ARBA00023015"/>
    </source>
</evidence>
<dbReference type="EMBL" id="PGWX01000581">
    <property type="protein sequence ID" value="PPJ68897.1"/>
    <property type="molecule type" value="Genomic_DNA"/>
</dbReference>
<dbReference type="PROSITE" id="PS00356">
    <property type="entry name" value="HTH_LACI_1"/>
    <property type="match status" value="1"/>
</dbReference>
<name>A0A7Z1MYA3_STAHA</name>
<proteinExistence type="predicted"/>
<dbReference type="CDD" id="cd01392">
    <property type="entry name" value="HTH_LacI"/>
    <property type="match status" value="1"/>
</dbReference>
<dbReference type="GO" id="GO:0000976">
    <property type="term" value="F:transcription cis-regulatory region binding"/>
    <property type="evidence" value="ECO:0007669"/>
    <property type="project" value="TreeGrafter"/>
</dbReference>
<keyword evidence="1" id="KW-0805">Transcription regulation</keyword>
<dbReference type="GO" id="GO:0003700">
    <property type="term" value="F:DNA-binding transcription factor activity"/>
    <property type="evidence" value="ECO:0007669"/>
    <property type="project" value="TreeGrafter"/>
</dbReference>
<dbReference type="SMART" id="SM00354">
    <property type="entry name" value="HTH_LACI"/>
    <property type="match status" value="1"/>
</dbReference>
<dbReference type="InterPro" id="IPR000843">
    <property type="entry name" value="HTH_LacI"/>
</dbReference>
<dbReference type="Proteomes" id="UP000238153">
    <property type="component" value="Unassembled WGS sequence"/>
</dbReference>
<dbReference type="Pfam" id="PF00356">
    <property type="entry name" value="LacI"/>
    <property type="match status" value="1"/>
</dbReference>
<gene>
    <name evidence="5" type="ORF">CV019_14945</name>
</gene>
<evidence type="ECO:0000256" key="2">
    <source>
        <dbReference type="ARBA" id="ARBA00023125"/>
    </source>
</evidence>
<feature type="domain" description="HTH lacI-type" evidence="4">
    <location>
        <begin position="14"/>
        <end position="68"/>
    </location>
</feature>
<reference evidence="5 6" key="1">
    <citation type="submission" date="2017-11" db="EMBL/GenBank/DDBJ databases">
        <authorList>
            <person name="Founou R.C."/>
            <person name="Founou L."/>
            <person name="Allam M."/>
            <person name="Ismail A."/>
            <person name="Essack S.Y."/>
        </authorList>
    </citation>
    <scope>NUCLEOTIDE SEQUENCE [LARGE SCALE GENOMIC DNA]</scope>
    <source>
        <strain evidence="5 6">G811N2B1</strain>
    </source>
</reference>
<dbReference type="PANTHER" id="PTHR30146:SF153">
    <property type="entry name" value="LACTOSE OPERON REPRESSOR"/>
    <property type="match status" value="1"/>
</dbReference>
<dbReference type="SUPFAM" id="SSF47413">
    <property type="entry name" value="lambda repressor-like DNA-binding domains"/>
    <property type="match status" value="1"/>
</dbReference>
<comment type="caution">
    <text evidence="5">The sequence shown here is derived from an EMBL/GenBank/DDBJ whole genome shotgun (WGS) entry which is preliminary data.</text>
</comment>
<evidence type="ECO:0000313" key="6">
    <source>
        <dbReference type="Proteomes" id="UP000238153"/>
    </source>
</evidence>
<feature type="non-terminal residue" evidence="5">
    <location>
        <position position="118"/>
    </location>
</feature>
<dbReference type="PROSITE" id="PS50932">
    <property type="entry name" value="HTH_LACI_2"/>
    <property type="match status" value="1"/>
</dbReference>
<dbReference type="AlphaFoldDB" id="A0A7Z1MYA3"/>
<keyword evidence="3" id="KW-0804">Transcription</keyword>
<dbReference type="PRINTS" id="PR00036">
    <property type="entry name" value="HTHLACI"/>
</dbReference>
<dbReference type="PANTHER" id="PTHR30146">
    <property type="entry name" value="LACI-RELATED TRANSCRIPTIONAL REPRESSOR"/>
    <property type="match status" value="1"/>
</dbReference>
<dbReference type="Gene3D" id="1.10.260.40">
    <property type="entry name" value="lambda repressor-like DNA-binding domains"/>
    <property type="match status" value="1"/>
</dbReference>
<protein>
    <submittedName>
        <fullName evidence="5">LacI family transcriptional regulator</fullName>
    </submittedName>
</protein>
<evidence type="ECO:0000256" key="3">
    <source>
        <dbReference type="ARBA" id="ARBA00023163"/>
    </source>
</evidence>
<dbReference type="InterPro" id="IPR010982">
    <property type="entry name" value="Lambda_DNA-bd_dom_sf"/>
</dbReference>
<keyword evidence="2" id="KW-0238">DNA-binding</keyword>
<accession>A0A7Z1MYA3</accession>
<evidence type="ECO:0000259" key="4">
    <source>
        <dbReference type="PROSITE" id="PS50932"/>
    </source>
</evidence>
<organism evidence="5 6">
    <name type="scientific">Staphylococcus haemolyticus</name>
    <dbReference type="NCBI Taxonomy" id="1283"/>
    <lineage>
        <taxon>Bacteria</taxon>
        <taxon>Bacillati</taxon>
        <taxon>Bacillota</taxon>
        <taxon>Bacilli</taxon>
        <taxon>Bacillales</taxon>
        <taxon>Staphylococcaceae</taxon>
        <taxon>Staphylococcus</taxon>
    </lineage>
</organism>